<dbReference type="InterPro" id="IPR036291">
    <property type="entry name" value="NAD(P)-bd_dom_sf"/>
</dbReference>
<gene>
    <name evidence="2" type="ORF">NHG85_03990</name>
</gene>
<dbReference type="InterPro" id="IPR001509">
    <property type="entry name" value="Epimerase_deHydtase"/>
</dbReference>
<protein>
    <submittedName>
        <fullName evidence="2">NAD-dependent epimerase/dehydratase family protein</fullName>
    </submittedName>
</protein>
<dbReference type="Gene3D" id="3.40.50.720">
    <property type="entry name" value="NAD(P)-binding Rossmann-like Domain"/>
    <property type="match status" value="1"/>
</dbReference>
<evidence type="ECO:0000259" key="1">
    <source>
        <dbReference type="Pfam" id="PF01370"/>
    </source>
</evidence>
<name>A0A9X2FN07_9RHOB</name>
<dbReference type="EMBL" id="JAMYXC010000049">
    <property type="protein sequence ID" value="MCP1167696.1"/>
    <property type="molecule type" value="Genomic_DNA"/>
</dbReference>
<sequence length="44" mass="4701">MNVLVAGATGYLGRFLCAEYARRGHHVALLQNSPPDGFRRGSAA</sequence>
<dbReference type="Pfam" id="PF01370">
    <property type="entry name" value="Epimerase"/>
    <property type="match status" value="1"/>
</dbReference>
<dbReference type="RefSeq" id="WP_253330041.1">
    <property type="nucleotide sequence ID" value="NZ_JAMYXC010000049.1"/>
</dbReference>
<dbReference type="SUPFAM" id="SSF51735">
    <property type="entry name" value="NAD(P)-binding Rossmann-fold domains"/>
    <property type="match status" value="1"/>
</dbReference>
<reference evidence="2" key="1">
    <citation type="submission" date="2022-06" db="EMBL/GenBank/DDBJ databases">
        <title>Limimaricola sediminis sp. nov., isolated from an intertidal sediment.</title>
        <authorList>
            <person name="Shao X."/>
        </authorList>
    </citation>
    <scope>NUCLEOTIDE SEQUENCE</scope>
    <source>
        <strain evidence="2">ASW11-118</strain>
    </source>
</reference>
<proteinExistence type="predicted"/>
<organism evidence="2 3">
    <name type="scientific">Limimaricola litoreus</name>
    <dbReference type="NCBI Taxonomy" id="2955316"/>
    <lineage>
        <taxon>Bacteria</taxon>
        <taxon>Pseudomonadati</taxon>
        <taxon>Pseudomonadota</taxon>
        <taxon>Alphaproteobacteria</taxon>
        <taxon>Rhodobacterales</taxon>
        <taxon>Paracoccaceae</taxon>
        <taxon>Limimaricola</taxon>
    </lineage>
</organism>
<evidence type="ECO:0000313" key="2">
    <source>
        <dbReference type="EMBL" id="MCP1167696.1"/>
    </source>
</evidence>
<dbReference type="AlphaFoldDB" id="A0A9X2FN07"/>
<accession>A0A9X2FN07</accession>
<dbReference type="Proteomes" id="UP001139477">
    <property type="component" value="Unassembled WGS sequence"/>
</dbReference>
<keyword evidence="3" id="KW-1185">Reference proteome</keyword>
<evidence type="ECO:0000313" key="3">
    <source>
        <dbReference type="Proteomes" id="UP001139477"/>
    </source>
</evidence>
<feature type="domain" description="NAD-dependent epimerase/dehydratase" evidence="1">
    <location>
        <begin position="3"/>
        <end position="34"/>
    </location>
</feature>
<comment type="caution">
    <text evidence="2">The sequence shown here is derived from an EMBL/GenBank/DDBJ whole genome shotgun (WGS) entry which is preliminary data.</text>
</comment>